<evidence type="ECO:0000313" key="1">
    <source>
        <dbReference type="EMBL" id="MBI6628330.1"/>
    </source>
</evidence>
<protein>
    <submittedName>
        <fullName evidence="1">Phage gp6-like head-tail connector protein</fullName>
    </submittedName>
</protein>
<organism evidence="1 2">
    <name type="scientific">Pontibaca salina</name>
    <dbReference type="NCBI Taxonomy" id="2795731"/>
    <lineage>
        <taxon>Bacteria</taxon>
        <taxon>Pseudomonadati</taxon>
        <taxon>Pseudomonadota</taxon>
        <taxon>Alphaproteobacteria</taxon>
        <taxon>Rhodobacterales</taxon>
        <taxon>Roseobacteraceae</taxon>
        <taxon>Pontibaca</taxon>
    </lineage>
</organism>
<sequence length="188" mass="20681">MKYIGAGAVPNVVSATEFRRAIPSAEICPDDDALIEMYLNAAQEVVSYASGRPLAPGEYEFTVQGYWRRWWFPCAPVSAITGLDVMGVDGDWQEQPLDDIQLVNGAMEPQLVLPVGWGGFHDSTGEIRVQAVVGHETPPLALKQAIILLAKEWLEAGLAVGEVELPKLAFGITSLIRQRRYMRPRECA</sequence>
<dbReference type="RefSeq" id="WP_198684360.1">
    <property type="nucleotide sequence ID" value="NZ_JAEIJD010000001.1"/>
</dbReference>
<reference evidence="1" key="1">
    <citation type="submission" date="2020-12" db="EMBL/GenBank/DDBJ databases">
        <title>Pontibaca salina gen. nov., sp. nov., isolated from marine sediment.</title>
        <authorList>
            <person name="Bo J."/>
            <person name="Wang S."/>
            <person name="Song X."/>
            <person name="Du Z."/>
        </authorList>
    </citation>
    <scope>NUCLEOTIDE SEQUENCE</scope>
    <source>
        <strain evidence="1">S1109L</strain>
    </source>
</reference>
<accession>A0A934LYV4</accession>
<dbReference type="Gene3D" id="1.10.3230.30">
    <property type="entry name" value="Phage gp6-like head-tail connector protein"/>
    <property type="match status" value="1"/>
</dbReference>
<keyword evidence="2" id="KW-1185">Reference proteome</keyword>
<name>A0A934LYV4_9RHOB</name>
<proteinExistence type="predicted"/>
<dbReference type="Proteomes" id="UP000613255">
    <property type="component" value="Unassembled WGS sequence"/>
</dbReference>
<dbReference type="CDD" id="cd08054">
    <property type="entry name" value="gp6"/>
    <property type="match status" value="1"/>
</dbReference>
<dbReference type="EMBL" id="JAEIJD010000001">
    <property type="protein sequence ID" value="MBI6628330.1"/>
    <property type="molecule type" value="Genomic_DNA"/>
</dbReference>
<dbReference type="AlphaFoldDB" id="A0A934LYV4"/>
<evidence type="ECO:0000313" key="2">
    <source>
        <dbReference type="Proteomes" id="UP000613255"/>
    </source>
</evidence>
<comment type="caution">
    <text evidence="1">The sequence shown here is derived from an EMBL/GenBank/DDBJ whole genome shotgun (WGS) entry which is preliminary data.</text>
</comment>
<gene>
    <name evidence="1" type="ORF">JAO82_00410</name>
</gene>